<keyword evidence="2" id="KW-0732">Signal</keyword>
<reference evidence="3 4" key="1">
    <citation type="journal article" date="2015" name="Genome Biol. Evol.">
        <title>Phylogenomic analyses indicate that early fungi evolved digesting cell walls of algal ancestors of land plants.</title>
        <authorList>
            <person name="Chang Y."/>
            <person name="Wang S."/>
            <person name="Sekimoto S."/>
            <person name="Aerts A.L."/>
            <person name="Choi C."/>
            <person name="Clum A."/>
            <person name="LaButti K.M."/>
            <person name="Lindquist E.A."/>
            <person name="Yee Ngan C."/>
            <person name="Ohm R.A."/>
            <person name="Salamov A.A."/>
            <person name="Grigoriev I.V."/>
            <person name="Spatafora J.W."/>
            <person name="Berbee M.L."/>
        </authorList>
    </citation>
    <scope>NUCLEOTIDE SEQUENCE [LARGE SCALE GENOMIC DNA]</scope>
    <source>
        <strain evidence="3 4">NRRL 28638</strain>
    </source>
</reference>
<keyword evidence="4" id="KW-1185">Reference proteome</keyword>
<gene>
    <name evidence="3" type="ORF">CONCODRAFT_11834</name>
</gene>
<dbReference type="AlphaFoldDB" id="A0A137NUD0"/>
<dbReference type="EMBL" id="KQ964736">
    <property type="protein sequence ID" value="KXN66356.1"/>
    <property type="molecule type" value="Genomic_DNA"/>
</dbReference>
<dbReference type="Proteomes" id="UP000070444">
    <property type="component" value="Unassembled WGS sequence"/>
</dbReference>
<feature type="chain" id="PRO_5007294136" evidence="2">
    <location>
        <begin position="25"/>
        <end position="107"/>
    </location>
</feature>
<accession>A0A137NUD0</accession>
<sequence>MKFFSEKQLISAVISLSLFNNVSAGIFEDALNSISNSINGQNPNGANSAPNKVMLADGPPDESAGGEDFSALFGKGGLEALGLPQEAIDRAAAAAQNGEEVDANAYI</sequence>
<organism evidence="3 4">
    <name type="scientific">Conidiobolus coronatus (strain ATCC 28846 / CBS 209.66 / NRRL 28638)</name>
    <name type="common">Delacroixia coronata</name>
    <dbReference type="NCBI Taxonomy" id="796925"/>
    <lineage>
        <taxon>Eukaryota</taxon>
        <taxon>Fungi</taxon>
        <taxon>Fungi incertae sedis</taxon>
        <taxon>Zoopagomycota</taxon>
        <taxon>Entomophthoromycotina</taxon>
        <taxon>Entomophthoromycetes</taxon>
        <taxon>Entomophthorales</taxon>
        <taxon>Ancylistaceae</taxon>
        <taxon>Conidiobolus</taxon>
    </lineage>
</organism>
<feature type="signal peptide" evidence="2">
    <location>
        <begin position="1"/>
        <end position="24"/>
    </location>
</feature>
<proteinExistence type="predicted"/>
<feature type="non-terminal residue" evidence="3">
    <location>
        <position position="107"/>
    </location>
</feature>
<evidence type="ECO:0000256" key="1">
    <source>
        <dbReference type="SAM" id="MobiDB-lite"/>
    </source>
</evidence>
<name>A0A137NUD0_CONC2</name>
<feature type="region of interest" description="Disordered" evidence="1">
    <location>
        <begin position="38"/>
        <end position="67"/>
    </location>
</feature>
<evidence type="ECO:0000256" key="2">
    <source>
        <dbReference type="SAM" id="SignalP"/>
    </source>
</evidence>
<evidence type="ECO:0000313" key="4">
    <source>
        <dbReference type="Proteomes" id="UP000070444"/>
    </source>
</evidence>
<feature type="compositionally biased region" description="Polar residues" evidence="1">
    <location>
        <begin position="38"/>
        <end position="50"/>
    </location>
</feature>
<evidence type="ECO:0000313" key="3">
    <source>
        <dbReference type="EMBL" id="KXN66356.1"/>
    </source>
</evidence>
<protein>
    <submittedName>
        <fullName evidence="3">Uncharacterized protein</fullName>
    </submittedName>
</protein>